<proteinExistence type="predicted"/>
<dbReference type="RefSeq" id="WP_245128267.1">
    <property type="nucleotide sequence ID" value="NZ_JALJEJ010000001.1"/>
</dbReference>
<evidence type="ECO:0000313" key="2">
    <source>
        <dbReference type="Proteomes" id="UP001139450"/>
    </source>
</evidence>
<keyword evidence="2" id="KW-1185">Reference proteome</keyword>
<dbReference type="AlphaFoldDB" id="A0A9X1WZD2"/>
<reference evidence="1" key="1">
    <citation type="submission" date="2022-04" db="EMBL/GenBank/DDBJ databases">
        <title>Mucilaginibacter sp. RS28 isolated from freshwater.</title>
        <authorList>
            <person name="Ko S.-R."/>
        </authorList>
    </citation>
    <scope>NUCLEOTIDE SEQUENCE</scope>
    <source>
        <strain evidence="1">RS28</strain>
    </source>
</reference>
<gene>
    <name evidence="1" type="ORF">MUY27_01870</name>
</gene>
<protein>
    <submittedName>
        <fullName evidence="1">Uncharacterized protein</fullName>
    </submittedName>
</protein>
<organism evidence="1 2">
    <name type="scientific">Mucilaginibacter straminoryzae</name>
    <dbReference type="NCBI Taxonomy" id="2932774"/>
    <lineage>
        <taxon>Bacteria</taxon>
        <taxon>Pseudomonadati</taxon>
        <taxon>Bacteroidota</taxon>
        <taxon>Sphingobacteriia</taxon>
        <taxon>Sphingobacteriales</taxon>
        <taxon>Sphingobacteriaceae</taxon>
        <taxon>Mucilaginibacter</taxon>
    </lineage>
</organism>
<accession>A0A9X1WZD2</accession>
<evidence type="ECO:0000313" key="1">
    <source>
        <dbReference type="EMBL" id="MCJ8208437.1"/>
    </source>
</evidence>
<comment type="caution">
    <text evidence="1">The sequence shown here is derived from an EMBL/GenBank/DDBJ whole genome shotgun (WGS) entry which is preliminary data.</text>
</comment>
<dbReference type="Proteomes" id="UP001139450">
    <property type="component" value="Unassembled WGS sequence"/>
</dbReference>
<name>A0A9X1WZD2_9SPHI</name>
<dbReference type="EMBL" id="JALJEJ010000001">
    <property type="protein sequence ID" value="MCJ8208437.1"/>
    <property type="molecule type" value="Genomic_DNA"/>
</dbReference>
<sequence length="312" mass="35715">MKNPFALKMLASAWWRFVDKKQYRAYKQQIYREKIDTFLTENIILTLDEIKDIATRNKRLNFLHSGNAGDIIYALPVIKQLSAEVDVPLNLLLKLNQPLRLAQGMTHPLNNVMLNTATANLIKPLLDAQPYLTSCEIYTNQPIDINLTLFRKAGIKQDRGNIARWNFYTTGVTADLSKPWLFAEPDNAYAGKIILARSSRYNNPIIDYSFLAAYDNIVFIGVKSEYETMKKDIPNLEWLQVKDFKQMAEVIAGCKFFIGNQSFPFSIAEGLKVKRVLETYHAAPNVVVEGPNGYDFYFQKPFEAIVKELNKA</sequence>